<feature type="domain" description="TtsA-like Glycoside hydrolase family 108" evidence="2">
    <location>
        <begin position="274"/>
        <end position="353"/>
    </location>
</feature>
<protein>
    <submittedName>
        <fullName evidence="4">Lysozyme family protein</fullName>
    </submittedName>
</protein>
<evidence type="ECO:0000259" key="3">
    <source>
        <dbReference type="Pfam" id="PF09374"/>
    </source>
</evidence>
<proteinExistence type="predicted"/>
<keyword evidence="1" id="KW-0472">Membrane</keyword>
<evidence type="ECO:0000256" key="1">
    <source>
        <dbReference type="SAM" id="Phobius"/>
    </source>
</evidence>
<dbReference type="InterPro" id="IPR012334">
    <property type="entry name" value="Pectin_lyas_fold"/>
</dbReference>
<dbReference type="SUPFAM" id="SSF53955">
    <property type="entry name" value="Lysozyme-like"/>
    <property type="match status" value="1"/>
</dbReference>
<evidence type="ECO:0000313" key="5">
    <source>
        <dbReference type="Proteomes" id="UP000190460"/>
    </source>
</evidence>
<feature type="domain" description="Peptidoglycan binding" evidence="3">
    <location>
        <begin position="359"/>
        <end position="441"/>
    </location>
</feature>
<feature type="transmembrane region" description="Helical" evidence="1">
    <location>
        <begin position="483"/>
        <end position="504"/>
    </location>
</feature>
<dbReference type="CDD" id="cd13926">
    <property type="entry name" value="N-acetylmuramidase_GH108"/>
    <property type="match status" value="1"/>
</dbReference>
<dbReference type="InterPro" id="IPR011050">
    <property type="entry name" value="Pectin_lyase_fold/virulence"/>
</dbReference>
<dbReference type="AlphaFoldDB" id="A0A1T4W622"/>
<dbReference type="EMBL" id="FUYB01000003">
    <property type="protein sequence ID" value="SKA72161.1"/>
    <property type="molecule type" value="Genomic_DNA"/>
</dbReference>
<dbReference type="InterPro" id="IPR008565">
    <property type="entry name" value="TtsA-like_GH18_dom"/>
</dbReference>
<keyword evidence="5" id="KW-1185">Reference proteome</keyword>
<dbReference type="Gene3D" id="2.160.20.10">
    <property type="entry name" value="Single-stranded right-handed beta-helix, Pectin lyase-like"/>
    <property type="match status" value="1"/>
</dbReference>
<name>A0A1T4W622_9GAMM</name>
<keyword evidence="1" id="KW-1133">Transmembrane helix</keyword>
<dbReference type="STRING" id="92487.SAMN02745130_00992"/>
<gene>
    <name evidence="4" type="ORF">SAMN02745130_00992</name>
</gene>
<dbReference type="InterPro" id="IPR018537">
    <property type="entry name" value="Peptidoglycan-bd_3"/>
</dbReference>
<dbReference type="Proteomes" id="UP000190460">
    <property type="component" value="Unassembled WGS sequence"/>
</dbReference>
<evidence type="ECO:0000259" key="2">
    <source>
        <dbReference type="Pfam" id="PF05838"/>
    </source>
</evidence>
<keyword evidence="1" id="KW-0812">Transmembrane</keyword>
<dbReference type="Pfam" id="PF09374">
    <property type="entry name" value="PG_binding_3"/>
    <property type="match status" value="1"/>
</dbReference>
<reference evidence="4 5" key="1">
    <citation type="submission" date="2017-02" db="EMBL/GenBank/DDBJ databases">
        <authorList>
            <person name="Peterson S.W."/>
        </authorList>
    </citation>
    <scope>NUCLEOTIDE SEQUENCE [LARGE SCALE GENOMIC DNA]</scope>
    <source>
        <strain evidence="4 5">ATCC 49788</strain>
    </source>
</reference>
<feature type="transmembrane region" description="Helical" evidence="1">
    <location>
        <begin position="510"/>
        <end position="529"/>
    </location>
</feature>
<evidence type="ECO:0000313" key="4">
    <source>
        <dbReference type="EMBL" id="SKA72161.1"/>
    </source>
</evidence>
<dbReference type="InterPro" id="IPR023346">
    <property type="entry name" value="Lysozyme-like_dom_sf"/>
</dbReference>
<sequence length="539" mass="58636">MCMFNNAHLSSEIQKTAHYLIGAGQAARDLHIALEGTEDGIRLQASRDCTVQYCVIDDAALAVIQQQPHRDAIQLIPEDNSLGWRSQFAGARLINAGVHHCRIDGGLGMLQGVFAGDGLLEQVLITNNVIDTHSMHQISLSGLLSGWISNNRESSGQLVPVLLRPARFCGGGNIWVLNFANGATYAPVGEIIDPQDGFDHVDDQRQQPQSGINLVDFDLVGFQSAVRLLPVYSSAQEYCRALAHLILQFGKVLNSNHQGSIMDFAALRRQIILKVINDEGRYVNHPADRGKATNFGITAATASRHGKRPENISLEEAIEIYESDFWSVIQGDQLLSFSAQLAHELFDIAVHMGPGRAGDLLQRALNVMNSNGTHYSDVKLDGVIGGETLGALRGFLAKRGGEGIDVLLKALVSMRGAAFVNISEHNPSQEAFTYGWVANRVHYQVPEDWSRVSQPPISVEHSIKPAVPVQTEPFSKPWIKSKLIHLGVSWAVTGIVSLIALFGYDADTETVAAISASMQALGGVAVVIIRKYFTKTVLN</sequence>
<dbReference type="SUPFAM" id="SSF51126">
    <property type="entry name" value="Pectin lyase-like"/>
    <property type="match status" value="1"/>
</dbReference>
<accession>A0A1T4W622</accession>
<dbReference type="Pfam" id="PF05838">
    <property type="entry name" value="Glyco_hydro_108"/>
    <property type="match status" value="1"/>
</dbReference>
<dbReference type="Gene3D" id="1.20.141.10">
    <property type="entry name" value="Chitosanase, subunit A, domain 1"/>
    <property type="match status" value="1"/>
</dbReference>
<organism evidence="4 5">
    <name type="scientific">Thiothrix eikelboomii</name>
    <dbReference type="NCBI Taxonomy" id="92487"/>
    <lineage>
        <taxon>Bacteria</taxon>
        <taxon>Pseudomonadati</taxon>
        <taxon>Pseudomonadota</taxon>
        <taxon>Gammaproteobacteria</taxon>
        <taxon>Thiotrichales</taxon>
        <taxon>Thiotrichaceae</taxon>
        <taxon>Thiothrix</taxon>
    </lineage>
</organism>